<feature type="region of interest" description="Disordered" evidence="5">
    <location>
        <begin position="1833"/>
        <end position="1953"/>
    </location>
</feature>
<feature type="compositionally biased region" description="Polar residues" evidence="5">
    <location>
        <begin position="920"/>
        <end position="945"/>
    </location>
</feature>
<protein>
    <recommendedName>
        <fullName evidence="10">Multiple PDZ domain protein</fullName>
    </recommendedName>
</protein>
<feature type="domain" description="PDZ" evidence="6">
    <location>
        <begin position="651"/>
        <end position="740"/>
    </location>
</feature>
<keyword evidence="4" id="KW-0472">Membrane</keyword>
<name>A0A553PD92_TIGCA</name>
<dbReference type="GO" id="GO:0030054">
    <property type="term" value="C:cell junction"/>
    <property type="evidence" value="ECO:0007669"/>
    <property type="project" value="UniProtKB-ARBA"/>
</dbReference>
<feature type="domain" description="PDZ" evidence="6">
    <location>
        <begin position="1379"/>
        <end position="1481"/>
    </location>
</feature>
<feature type="compositionally biased region" description="Low complexity" evidence="5">
    <location>
        <begin position="1284"/>
        <end position="1306"/>
    </location>
</feature>
<dbReference type="PANTHER" id="PTHR19964:SF92">
    <property type="entry name" value="PATJ HOMOLOG"/>
    <property type="match status" value="1"/>
</dbReference>
<dbReference type="Gene3D" id="1.10.287.650">
    <property type="entry name" value="L27 domain"/>
    <property type="match status" value="1"/>
</dbReference>
<dbReference type="Proteomes" id="UP000318571">
    <property type="component" value="Chromosome 2"/>
</dbReference>
<feature type="compositionally biased region" description="Acidic residues" evidence="5">
    <location>
        <begin position="1136"/>
        <end position="1145"/>
    </location>
</feature>
<dbReference type="SUPFAM" id="SSF101288">
    <property type="entry name" value="L27 domain"/>
    <property type="match status" value="1"/>
</dbReference>
<dbReference type="CDD" id="cd06673">
    <property type="entry name" value="PDZ10_MUPP1-PDZ8_PATJ-like"/>
    <property type="match status" value="1"/>
</dbReference>
<feature type="compositionally biased region" description="Basic and acidic residues" evidence="5">
    <location>
        <begin position="1857"/>
        <end position="1866"/>
    </location>
</feature>
<keyword evidence="3" id="KW-0677">Repeat</keyword>
<feature type="domain" description="PDZ" evidence="6">
    <location>
        <begin position="149"/>
        <end position="236"/>
    </location>
</feature>
<feature type="domain" description="PDZ" evidence="6">
    <location>
        <begin position="1019"/>
        <end position="1089"/>
    </location>
</feature>
<dbReference type="PROSITE" id="PS51022">
    <property type="entry name" value="L27"/>
    <property type="match status" value="1"/>
</dbReference>
<evidence type="ECO:0000259" key="7">
    <source>
        <dbReference type="PROSITE" id="PS51022"/>
    </source>
</evidence>
<dbReference type="EMBL" id="VCGU01000005">
    <property type="protein sequence ID" value="TRY75653.1"/>
    <property type="molecule type" value="Genomic_DNA"/>
</dbReference>
<reference evidence="8 9" key="1">
    <citation type="journal article" date="2018" name="Nat. Ecol. Evol.">
        <title>Genomic signatures of mitonuclear coevolution across populations of Tigriopus californicus.</title>
        <authorList>
            <person name="Barreto F.S."/>
            <person name="Watson E.T."/>
            <person name="Lima T.G."/>
            <person name="Willett C.S."/>
            <person name="Edmands S."/>
            <person name="Li W."/>
            <person name="Burton R.S."/>
        </authorList>
    </citation>
    <scope>NUCLEOTIDE SEQUENCE [LARGE SCALE GENOMIC DNA]</scope>
    <source>
        <strain evidence="8 9">San Diego</strain>
    </source>
</reference>
<feature type="domain" description="PDZ" evidence="6">
    <location>
        <begin position="1751"/>
        <end position="1834"/>
    </location>
</feature>
<dbReference type="InterPro" id="IPR001478">
    <property type="entry name" value="PDZ"/>
</dbReference>
<dbReference type="SMART" id="SM00228">
    <property type="entry name" value="PDZ"/>
    <property type="match status" value="12"/>
</dbReference>
<evidence type="ECO:0000256" key="1">
    <source>
        <dbReference type="ARBA" id="ARBA00004370"/>
    </source>
</evidence>
<dbReference type="CDD" id="cd06676">
    <property type="entry name" value="PDZ13_MUPP1-like"/>
    <property type="match status" value="1"/>
</dbReference>
<feature type="compositionally biased region" description="Basic and acidic residues" evidence="5">
    <location>
        <begin position="1146"/>
        <end position="1170"/>
    </location>
</feature>
<feature type="domain" description="PDZ" evidence="6">
    <location>
        <begin position="1631"/>
        <end position="1714"/>
    </location>
</feature>
<feature type="region of interest" description="Disordered" evidence="5">
    <location>
        <begin position="1123"/>
        <end position="1217"/>
    </location>
</feature>
<dbReference type="InterPro" id="IPR036892">
    <property type="entry name" value="L27_dom_sf"/>
</dbReference>
<dbReference type="OMA" id="LEHMSHA"/>
<keyword evidence="2" id="KW-0597">Phosphoprotein</keyword>
<feature type="compositionally biased region" description="Polar residues" evidence="5">
    <location>
        <begin position="1845"/>
        <end position="1856"/>
    </location>
</feature>
<dbReference type="CDD" id="cd06689">
    <property type="entry name" value="PDZ1_MUPP1-like"/>
    <property type="match status" value="1"/>
</dbReference>
<feature type="domain" description="PDZ" evidence="6">
    <location>
        <begin position="465"/>
        <end position="550"/>
    </location>
</feature>
<feature type="compositionally biased region" description="Polar residues" evidence="5">
    <location>
        <begin position="1178"/>
        <end position="1188"/>
    </location>
</feature>
<feature type="compositionally biased region" description="Polar residues" evidence="5">
    <location>
        <begin position="1402"/>
        <end position="1414"/>
    </location>
</feature>
<feature type="region of interest" description="Disordered" evidence="5">
    <location>
        <begin position="1393"/>
        <end position="1414"/>
    </location>
</feature>
<dbReference type="CDD" id="cd06674">
    <property type="entry name" value="PDZ11_MUPP1-PDZ9_PATJ-like"/>
    <property type="match status" value="1"/>
</dbReference>
<dbReference type="Pfam" id="PF00595">
    <property type="entry name" value="PDZ"/>
    <property type="match status" value="12"/>
</dbReference>
<feature type="domain" description="PDZ" evidence="6">
    <location>
        <begin position="816"/>
        <end position="891"/>
    </location>
</feature>
<feature type="domain" description="PDZ" evidence="6">
    <location>
        <begin position="1965"/>
        <end position="2052"/>
    </location>
</feature>
<sequence length="2256" mass="240029">MKMPITHDTRAALQLLKEAKADLGSSGGPGLDQAILSQDLSTLISVLESPVFQAILNIQDSLGELKRQVQLHPSILPSDFDIDVNGDLILNLPDGGDDLCPPRRDSSSRPSAHFTSPPAIVPARTPAPGLDPRFQSIMSDSAEGRELKYIELSKLEGHSLGFSVVGLKSEHKGELGIYVQEIQPGGIAAQDGQLLEGDQILAIDGQPLDSNISHHQAINIMQKARGRVHLVVARGTDPGPETTARDPPEASRVLNTDWCQVEVIELTNKGAGFGFGVMPGQQSAGVVVKTVVRDGVADEDGRLHAGDYILQINDQWLQGVGIEQVANVLRRSGNNVRLVVAREVDPSDGSQVKPHIPILPSSMLTKKAELETHLQIAVVANNSFNAVAPIPPDLTRIPSDMVLSTESDRVLNIQQHKSGATSISVDQNTSPIQEDLLMGSGRPSKVHQTAAGSMISEIPEMDTFQVELVKDAQGLGITIAGYTCEREELSGIFVKSVNEGSAAFKSGEVAVNDQIIEVDGKSIQGFNNQQAVEMLRSTGQTVRLKLVRYVHGLKFEQLQQAIANSQTGSEVTTPNASSQAAFSPPASTTHVVPVIGQANTPVGSDDSHSTNSFNQQLSPETSPLQELISNPADTTEYWQQQLGPGHRILSAIIHKQKPNGGLGISLEGTVEKVDGEEKNPHHYIRSVLPNGPVGMSGILQSGDELLEVNGRKLLGIYHTDVVAILKDLPMEVKLVCARSYSQSASVGTKHDFPLGGTFRSEIIANSERMVKAKSDVSISSAGTVTESSQQPHQSKLKSRSLEPLTSLAMWSEQLLEIELLKSDRGLGFSILDYQDPMNKDETVIVIRSLVPGGVAQQDGQLIPGDRLMYVNDVNLEHASLDEAVQALKGAPRGMVRIGVTKPLPLPETLSQMEEEEDESTNTASSSTPFDNTELHSGSSEVNTERMSPMNLPDLPPDDEETIPPPLPTSPPPTEDFSRVPSTERLLGASSRDLISARFVSREETDQDIVPPLPTALERTIVVRKDSDTLGIQVDIEDEGINGLVVRAVTPGGTLARDGRIHPGDNLVAVNGEVMRKASHSQALDILRRTHMIGLNEKIHMTYIPAGDAAVYRASAITRIAEERAENAESEAAAIPEPEDDTDIDEQDARGLRRGNVEERQRMSNSVERHATAAVSEKANGTTVISIRSSVEPPLPPPPSPPPPPPFQRQTQHESYPTVSTNNAQVNAPLVSPEASDIASVYGGVQSPERTLTIQSVTLDESSTDPPLGTGRDPSQFPVVPPRPSKASGSVSTSSSSSATSSPAKIVSTKDFISGASGGGGGGRGGGGGGGGGGGSISSGGISGGEAQEEEEEEKDQSTTLTSTTASNAFSSQNWGPERRVRIQRVPNQGLGISIVGGKVEQPPSNVDRNSTSPSQNIPVVTGIFIKNVLEGSPAGLSQELFTGDRILAVDGRDVANATHDQAVDVIRQSGEIVEFVVQSLLGVTNTTASSTQAESPTHSDMSDSVATSLPPPPPPLIDSVPPEFANDPVLQGSEDSATEIPGDLSSASSGSTSSSSSSLGSGESSTEDENVGKDVAQFSGQHTLPNGIIIDKSSAAYISKSANDPEEEDDFGYTLKKIQKKYKNAKGELVYVSLNKGTHGLGISLAGNKDRSKMSVFICGLNPQGNAFRDGRMQVGDLILEVNGTVIYDRHHLNVSSFIKHLPESDVTFVLRRVGMGVENLAVKPLNQFPPHPYKENPIERYTGKYKGLREVNILKGEQGLGIMIIEGKHAEAGSGVFVSDLQPGSCADEAGLQRGDMILSVNGEDFVGVNYDSAAKILKNSEGLIKMIVANPMSQPKGPEKTPTPIQSSVPVNESTKPESPDKPKLPPKPPIAPKPAAASPNHVPSPTPNQSTTVSLPTVSTVTSTSTANLKASSVAPSNATAALDGNKSKTRKPVASPRRKPGDETTNPATCEIIPGKDTVIEICKEKDENGKPMGLGLSIVGGFDTLIGAVFIHEVYEKGAAFKDGRLRPGDQILEVMNEDLRNVPHTHALHTLRQTPNRVRLVVHREDDEVYEILDVELIKKKDRGLGLSIVGKKSGPGVFISDVVKGGAAESNGRLVHGDQIISVNGNDLTNSFQEDAAPILKMSMGKIQMRVRRLRVGNRKHHDVAHSRDSSIPSNVPGTTGGTVKSVELKRGEKGLGFSIVGGFGSPHGDMPIYVKTVFETGAAADHGGLKRGDQILSVNGKALEGLTHLDAVNILKNCEGTVTFKILS</sequence>
<dbReference type="PROSITE" id="PS50106">
    <property type="entry name" value="PDZ"/>
    <property type="match status" value="12"/>
</dbReference>
<proteinExistence type="predicted"/>
<evidence type="ECO:0000259" key="6">
    <source>
        <dbReference type="PROSITE" id="PS50106"/>
    </source>
</evidence>
<feature type="compositionally biased region" description="Pro residues" evidence="5">
    <location>
        <begin position="962"/>
        <end position="973"/>
    </location>
</feature>
<feature type="region of interest" description="Disordered" evidence="5">
    <location>
        <begin position="901"/>
        <end position="979"/>
    </location>
</feature>
<feature type="compositionally biased region" description="Polar residues" evidence="5">
    <location>
        <begin position="1910"/>
        <end position="1923"/>
    </location>
</feature>
<accession>A0A553PD92</accession>
<evidence type="ECO:0000256" key="5">
    <source>
        <dbReference type="SAM" id="MobiDB-lite"/>
    </source>
</evidence>
<feature type="compositionally biased region" description="Gly residues" evidence="5">
    <location>
        <begin position="1315"/>
        <end position="1343"/>
    </location>
</feature>
<dbReference type="CDD" id="cd06791">
    <property type="entry name" value="PDZ3_MUPP1-like"/>
    <property type="match status" value="1"/>
</dbReference>
<feature type="domain" description="PDZ" evidence="6">
    <location>
        <begin position="2173"/>
        <end position="2256"/>
    </location>
</feature>
<dbReference type="SMART" id="SM00569">
    <property type="entry name" value="L27"/>
    <property type="match status" value="1"/>
</dbReference>
<feature type="region of interest" description="Disordered" evidence="5">
    <location>
        <begin position="1487"/>
        <end position="1570"/>
    </location>
</feature>
<feature type="domain" description="PDZ" evidence="6">
    <location>
        <begin position="263"/>
        <end position="344"/>
    </location>
</feature>
<feature type="compositionally biased region" description="Low complexity" evidence="5">
    <location>
        <begin position="1893"/>
        <end position="1909"/>
    </location>
</feature>
<feature type="compositionally biased region" description="Low complexity" evidence="5">
    <location>
        <begin position="1357"/>
        <end position="1371"/>
    </location>
</feature>
<feature type="region of interest" description="Disordered" evidence="5">
    <location>
        <begin position="96"/>
        <end position="127"/>
    </location>
</feature>
<feature type="domain" description="L27" evidence="7">
    <location>
        <begin position="5"/>
        <end position="70"/>
    </location>
</feature>
<evidence type="ECO:0000256" key="3">
    <source>
        <dbReference type="ARBA" id="ARBA00022737"/>
    </source>
</evidence>
<keyword evidence="9" id="KW-1185">Reference proteome</keyword>
<organism evidence="8 9">
    <name type="scientific">Tigriopus californicus</name>
    <name type="common">Marine copepod</name>
    <dbReference type="NCBI Taxonomy" id="6832"/>
    <lineage>
        <taxon>Eukaryota</taxon>
        <taxon>Metazoa</taxon>
        <taxon>Ecdysozoa</taxon>
        <taxon>Arthropoda</taxon>
        <taxon>Crustacea</taxon>
        <taxon>Multicrustacea</taxon>
        <taxon>Hexanauplia</taxon>
        <taxon>Copepoda</taxon>
        <taxon>Harpacticoida</taxon>
        <taxon>Harpacticidae</taxon>
        <taxon>Tigriopus</taxon>
    </lineage>
</organism>
<feature type="region of interest" description="Disordered" evidence="5">
    <location>
        <begin position="1242"/>
        <end position="1380"/>
    </location>
</feature>
<feature type="compositionally biased region" description="Polar residues" evidence="5">
    <location>
        <begin position="1247"/>
        <end position="1264"/>
    </location>
</feature>
<comment type="subcellular location">
    <subcellularLocation>
        <location evidence="1">Membrane</location>
    </subcellularLocation>
</comment>
<feature type="compositionally biased region" description="Pro residues" evidence="5">
    <location>
        <begin position="1192"/>
        <end position="1206"/>
    </location>
</feature>
<comment type="caution">
    <text evidence="8">The sequence shown here is derived from an EMBL/GenBank/DDBJ whole genome shotgun (WGS) entry which is preliminary data.</text>
</comment>
<dbReference type="STRING" id="6832.A0A553PD92"/>
<dbReference type="InterPro" id="IPR051342">
    <property type="entry name" value="PDZ_scaffold"/>
</dbReference>
<feature type="region of interest" description="Disordered" evidence="5">
    <location>
        <begin position="2145"/>
        <end position="2168"/>
    </location>
</feature>
<feature type="compositionally biased region" description="Polar residues" evidence="5">
    <location>
        <begin position="609"/>
        <end position="621"/>
    </location>
</feature>
<dbReference type="FunFam" id="2.30.42.10:FF:000070">
    <property type="entry name" value="Multiple PDZ domain protein"/>
    <property type="match status" value="1"/>
</dbReference>
<dbReference type="SUPFAM" id="SSF50156">
    <property type="entry name" value="PDZ domain-like"/>
    <property type="match status" value="12"/>
</dbReference>
<dbReference type="Gene3D" id="2.30.42.10">
    <property type="match status" value="12"/>
</dbReference>
<feature type="compositionally biased region" description="Low complexity" evidence="5">
    <location>
        <begin position="1542"/>
        <end position="1564"/>
    </location>
</feature>
<feature type="compositionally biased region" description="Polar residues" evidence="5">
    <location>
        <begin position="1487"/>
        <end position="1507"/>
    </location>
</feature>
<dbReference type="CDD" id="cd06669">
    <property type="entry name" value="PDZ5_MUPP1-like"/>
    <property type="match status" value="1"/>
</dbReference>
<feature type="compositionally biased region" description="Polar residues" evidence="5">
    <location>
        <begin position="1207"/>
        <end position="1217"/>
    </location>
</feature>
<dbReference type="InterPro" id="IPR004172">
    <property type="entry name" value="L27_dom"/>
</dbReference>
<dbReference type="InterPro" id="IPR036034">
    <property type="entry name" value="PDZ_sf"/>
</dbReference>
<dbReference type="GO" id="GO:0016020">
    <property type="term" value="C:membrane"/>
    <property type="evidence" value="ECO:0007669"/>
    <property type="project" value="UniProtKB-SubCell"/>
</dbReference>
<dbReference type="CDD" id="cd23064">
    <property type="entry name" value="PDZ3_INAD-like"/>
    <property type="match status" value="1"/>
</dbReference>
<evidence type="ECO:0000313" key="8">
    <source>
        <dbReference type="EMBL" id="TRY75653.1"/>
    </source>
</evidence>
<dbReference type="OrthoDB" id="438726at2759"/>
<dbReference type="PANTHER" id="PTHR19964">
    <property type="entry name" value="MULTIPLE PDZ DOMAIN PROTEIN"/>
    <property type="match status" value="1"/>
</dbReference>
<evidence type="ECO:0000313" key="9">
    <source>
        <dbReference type="Proteomes" id="UP000318571"/>
    </source>
</evidence>
<gene>
    <name evidence="8" type="ORF">TCAL_00503</name>
</gene>
<feature type="domain" description="PDZ" evidence="6">
    <location>
        <begin position="2060"/>
        <end position="2142"/>
    </location>
</feature>
<evidence type="ECO:0000256" key="4">
    <source>
        <dbReference type="ARBA" id="ARBA00023136"/>
    </source>
</evidence>
<evidence type="ECO:0000256" key="2">
    <source>
        <dbReference type="ARBA" id="ARBA00022553"/>
    </source>
</evidence>
<feature type="region of interest" description="Disordered" evidence="5">
    <location>
        <begin position="600"/>
        <end position="621"/>
    </location>
</feature>
<evidence type="ECO:0008006" key="10">
    <source>
        <dbReference type="Google" id="ProtNLM"/>
    </source>
</evidence>